<evidence type="ECO:0008006" key="7">
    <source>
        <dbReference type="Google" id="ProtNLM"/>
    </source>
</evidence>
<dbReference type="Gene3D" id="2.60.120.10">
    <property type="entry name" value="Jelly Rolls"/>
    <property type="match status" value="2"/>
</dbReference>
<dbReference type="OMA" id="GRMRHRD"/>
<dbReference type="InterPro" id="IPR012093">
    <property type="entry name" value="Pirin"/>
</dbReference>
<accession>A0A1X7SPJ8</accession>
<evidence type="ECO:0000256" key="1">
    <source>
        <dbReference type="ARBA" id="ARBA00008416"/>
    </source>
</evidence>
<dbReference type="PANTHER" id="PTHR13903:SF31">
    <property type="entry name" value="CUPIN-DOMAIN CONTAINING PROTEIN"/>
    <property type="match status" value="1"/>
</dbReference>
<dbReference type="eggNOG" id="ENOG502QQ5A">
    <property type="taxonomic scope" value="Eukaryota"/>
</dbReference>
<evidence type="ECO:0000256" key="2">
    <source>
        <dbReference type="PIRSR" id="PIRSR006232-1"/>
    </source>
</evidence>
<comment type="similarity">
    <text evidence="1 3">Belongs to the pirin family.</text>
</comment>
<dbReference type="EnsemblMetazoa" id="Aqu2.1.04029_001">
    <property type="protein sequence ID" value="Aqu2.1.04029_001"/>
    <property type="gene ID" value="Aqu2.1.04029"/>
</dbReference>
<dbReference type="AlphaFoldDB" id="A0A1X7SPJ8"/>
<dbReference type="SUPFAM" id="SSF51182">
    <property type="entry name" value="RmlC-like cupins"/>
    <property type="match status" value="1"/>
</dbReference>
<evidence type="ECO:0000313" key="6">
    <source>
        <dbReference type="EnsemblMetazoa" id="Aqu2.1.04029_001"/>
    </source>
</evidence>
<feature type="binding site" evidence="2">
    <location>
        <position position="52"/>
    </location>
    <ligand>
        <name>Fe cation</name>
        <dbReference type="ChEBI" id="CHEBI:24875"/>
    </ligand>
</feature>
<dbReference type="InterPro" id="IPR008778">
    <property type="entry name" value="Pirin_C_dom"/>
</dbReference>
<keyword evidence="2" id="KW-0408">Iron</keyword>
<feature type="binding site" evidence="2">
    <location>
        <position position="94"/>
    </location>
    <ligand>
        <name>Fe cation</name>
        <dbReference type="ChEBI" id="CHEBI:24875"/>
    </ligand>
</feature>
<organism evidence="6">
    <name type="scientific">Amphimedon queenslandica</name>
    <name type="common">Sponge</name>
    <dbReference type="NCBI Taxonomy" id="400682"/>
    <lineage>
        <taxon>Eukaryota</taxon>
        <taxon>Metazoa</taxon>
        <taxon>Porifera</taxon>
        <taxon>Demospongiae</taxon>
        <taxon>Heteroscleromorpha</taxon>
        <taxon>Haplosclerida</taxon>
        <taxon>Niphatidae</taxon>
        <taxon>Amphimedon</taxon>
    </lineage>
</organism>
<dbReference type="PANTHER" id="PTHR13903">
    <property type="entry name" value="PIRIN-RELATED"/>
    <property type="match status" value="1"/>
</dbReference>
<dbReference type="STRING" id="400682.A0A1X7SPJ8"/>
<dbReference type="Pfam" id="PF05726">
    <property type="entry name" value="Pirin_C"/>
    <property type="match status" value="1"/>
</dbReference>
<dbReference type="Pfam" id="PF02678">
    <property type="entry name" value="Pirin"/>
    <property type="match status" value="1"/>
</dbReference>
<dbReference type="PIRSF" id="PIRSF006232">
    <property type="entry name" value="Pirin"/>
    <property type="match status" value="1"/>
</dbReference>
<comment type="cofactor">
    <cofactor evidence="2">
        <name>Fe cation</name>
        <dbReference type="ChEBI" id="CHEBI:24875"/>
    </cofactor>
    <text evidence="2">Binds 1 Fe cation per subunit.</text>
</comment>
<dbReference type="CDD" id="cd02909">
    <property type="entry name" value="cupin_pirin_N"/>
    <property type="match status" value="1"/>
</dbReference>
<dbReference type="GO" id="GO:0046872">
    <property type="term" value="F:metal ion binding"/>
    <property type="evidence" value="ECO:0007669"/>
    <property type="project" value="UniProtKB-KW"/>
</dbReference>
<evidence type="ECO:0000259" key="4">
    <source>
        <dbReference type="Pfam" id="PF02678"/>
    </source>
</evidence>
<dbReference type="InterPro" id="IPR014710">
    <property type="entry name" value="RmlC-like_jellyroll"/>
</dbReference>
<reference evidence="6" key="1">
    <citation type="submission" date="2017-05" db="UniProtKB">
        <authorList>
            <consortium name="EnsemblMetazoa"/>
        </authorList>
    </citation>
    <scope>IDENTIFICATION</scope>
</reference>
<feature type="domain" description="Pirin C-terminal" evidence="5">
    <location>
        <begin position="171"/>
        <end position="275"/>
    </location>
</feature>
<dbReference type="OrthoDB" id="198735at2759"/>
<sequence>VTAHQQREGGGFIVKRPIGGEVSELDPFLLLDHFGPVEYGPGEAVGAPDHPHRGFETVSYIVSGSMQHKDSAGNSGTLSEGWVQWMTAGSGVVHSEMPSDDVIKNGGKVEGFQLWVNLRAEDKMISPRYQDTPPEKIPVKATADGKVTVKVIAGESLGTSANIETRTPIMYLDIHLKEGASFTQDVPKEYKGILYVWRGSGYLGEGTEKNVKMGQMGVMGEGDSVTMTAADDEEMRVLLIAGEPLNENVVRSGPFVMNTWAEIQQAYSDYQSGKLGQIEGAEERYAATEAAKKRQKESGRWRQGDL</sequence>
<feature type="binding site" evidence="2">
    <location>
        <position position="50"/>
    </location>
    <ligand>
        <name>Fe cation</name>
        <dbReference type="ChEBI" id="CHEBI:24875"/>
    </ligand>
</feature>
<dbReference type="InterPro" id="IPR003829">
    <property type="entry name" value="Pirin_N_dom"/>
</dbReference>
<dbReference type="InParanoid" id="A0A1X7SPJ8"/>
<feature type="binding site" evidence="2">
    <location>
        <position position="96"/>
    </location>
    <ligand>
        <name>Fe cation</name>
        <dbReference type="ChEBI" id="CHEBI:24875"/>
    </ligand>
</feature>
<proteinExistence type="inferred from homology"/>
<evidence type="ECO:0000256" key="3">
    <source>
        <dbReference type="RuleBase" id="RU003457"/>
    </source>
</evidence>
<evidence type="ECO:0000259" key="5">
    <source>
        <dbReference type="Pfam" id="PF05726"/>
    </source>
</evidence>
<name>A0A1X7SPJ8_AMPQE</name>
<dbReference type="InterPro" id="IPR011051">
    <property type="entry name" value="RmlC_Cupin_sf"/>
</dbReference>
<keyword evidence="2" id="KW-0479">Metal-binding</keyword>
<protein>
    <recommendedName>
        <fullName evidence="7">Pirin</fullName>
    </recommendedName>
</protein>
<dbReference type="CDD" id="cd02247">
    <property type="entry name" value="cupin_pirin_C"/>
    <property type="match status" value="1"/>
</dbReference>
<feature type="domain" description="Pirin N-terminal" evidence="4">
    <location>
        <begin position="19"/>
        <end position="116"/>
    </location>
</feature>